<accession>A0AAD5Y4Y7</accession>
<reference evidence="11" key="1">
    <citation type="submission" date="2020-05" db="EMBL/GenBank/DDBJ databases">
        <title>Phylogenomic resolution of chytrid fungi.</title>
        <authorList>
            <person name="Stajich J.E."/>
            <person name="Amses K."/>
            <person name="Simmons R."/>
            <person name="Seto K."/>
            <person name="Myers J."/>
            <person name="Bonds A."/>
            <person name="Quandt C.A."/>
            <person name="Barry K."/>
            <person name="Liu P."/>
            <person name="Grigoriev I."/>
            <person name="Longcore J.E."/>
            <person name="James T.Y."/>
        </authorList>
    </citation>
    <scope>NUCLEOTIDE SEQUENCE</scope>
    <source>
        <strain evidence="11">PLAUS21</strain>
    </source>
</reference>
<comment type="similarity">
    <text evidence="2">Belongs to the oligopeptide OPT transporter family.</text>
</comment>
<evidence type="ECO:0000256" key="3">
    <source>
        <dbReference type="ARBA" id="ARBA00022448"/>
    </source>
</evidence>
<keyword evidence="4 10" id="KW-0812">Transmembrane</keyword>
<keyword evidence="5" id="KW-0571">Peptide transport</keyword>
<dbReference type="GO" id="GO:0035673">
    <property type="term" value="F:oligopeptide transmembrane transporter activity"/>
    <property type="evidence" value="ECO:0007669"/>
    <property type="project" value="InterPro"/>
</dbReference>
<gene>
    <name evidence="11" type="ORF">HK103_005862</name>
</gene>
<dbReference type="PANTHER" id="PTHR22601">
    <property type="entry name" value="ISP4 LIKE PROTEIN"/>
    <property type="match status" value="1"/>
</dbReference>
<evidence type="ECO:0000256" key="1">
    <source>
        <dbReference type="ARBA" id="ARBA00004141"/>
    </source>
</evidence>
<evidence type="ECO:0000313" key="12">
    <source>
        <dbReference type="Proteomes" id="UP001210925"/>
    </source>
</evidence>
<evidence type="ECO:0000256" key="5">
    <source>
        <dbReference type="ARBA" id="ARBA00022856"/>
    </source>
</evidence>
<feature type="transmembrane region" description="Helical" evidence="10">
    <location>
        <begin position="226"/>
        <end position="249"/>
    </location>
</feature>
<feature type="non-terminal residue" evidence="11">
    <location>
        <position position="708"/>
    </location>
</feature>
<proteinExistence type="inferred from homology"/>
<evidence type="ECO:0000256" key="8">
    <source>
        <dbReference type="ARBA" id="ARBA00023136"/>
    </source>
</evidence>
<dbReference type="InterPro" id="IPR004648">
    <property type="entry name" value="Oligpept_transpt"/>
</dbReference>
<comment type="subcellular location">
    <subcellularLocation>
        <location evidence="1">Membrane</location>
        <topology evidence="1">Multi-pass membrane protein</topology>
    </subcellularLocation>
</comment>
<feature type="transmembrane region" description="Helical" evidence="10">
    <location>
        <begin position="194"/>
        <end position="214"/>
    </location>
</feature>
<evidence type="ECO:0000256" key="7">
    <source>
        <dbReference type="ARBA" id="ARBA00022989"/>
    </source>
</evidence>
<dbReference type="AlphaFoldDB" id="A0AAD5Y4Y7"/>
<feature type="region of interest" description="Disordered" evidence="9">
    <location>
        <begin position="34"/>
        <end position="57"/>
    </location>
</feature>
<comment type="caution">
    <text evidence="11">The sequence shown here is derived from an EMBL/GenBank/DDBJ whole genome shotgun (WGS) entry which is preliminary data.</text>
</comment>
<evidence type="ECO:0000256" key="6">
    <source>
        <dbReference type="ARBA" id="ARBA00022927"/>
    </source>
</evidence>
<sequence>MEKISLETVNKDPGELGRFENIHLSLAMNQLQPTKQNYSPQSPVNSNSTIDSTPQNIFDQSNNSSKHFFGLETYSSDSDPEDFIDNYSPDHENKGANSSIPEVAATIPTADDPKMTISTFRVLTISTILIIFVSFCSQFFFFRLNNVPISCNLTLMIDIAVIILSYPLGLLFAKIPRSWTHLNPGPFNYKEHSMIFIAATSSGEAYGIILLVVQRLFYGGPGGINVGYPIAILFLISVQCLGFGLGGLFHKLLINPAEFWWPENLVPANLIHTFHSVFNKKITKLRLKAFGFFLLIASLYQFLPQVFMPLLQCISLLCIFAGGTSTNLRSVHPILAQMGSRMGGGIFSLSFDWNSISVFSPMITPVWAQMNVLLSNVALAWIVVPILYHLNVWGSKQFPMYSTATFDDHGKFYNLSRTSLRTDFIMQSAETPPMRISIYLALTYGCGFAALTSVIVHFFLHYYQGLRKRMEQKDSVTDIHTKMMEKYEKVPYVWYIGFLLVMLLCSMFALNVSTSDFQLLGDFWVIPLSIAMAVVFIVPVGILRAVANQSISLNVISEMVMGYLKPGYPIANAAFKAYTTTTLDQSLNYLAQLKLAYYMKLPPKQVFFYQIYGSVLGAIVNYITMDYMIENVPQIRESVHGTGGYTDWSGQQALVLNSATKIWGLIGPKKFFDTNETPYVALYWFVLAGAVLPVITFYLAKHFPRLGL</sequence>
<evidence type="ECO:0000256" key="10">
    <source>
        <dbReference type="SAM" id="Phobius"/>
    </source>
</evidence>
<evidence type="ECO:0000313" key="11">
    <source>
        <dbReference type="EMBL" id="KAJ3255849.1"/>
    </source>
</evidence>
<protein>
    <recommendedName>
        <fullName evidence="13">Oligopeptide transporter</fullName>
    </recommendedName>
</protein>
<dbReference type="Proteomes" id="UP001210925">
    <property type="component" value="Unassembled WGS sequence"/>
</dbReference>
<keyword evidence="7 10" id="KW-1133">Transmembrane helix</keyword>
<feature type="transmembrane region" description="Helical" evidence="10">
    <location>
        <begin position="492"/>
        <end position="512"/>
    </location>
</feature>
<feature type="transmembrane region" description="Helical" evidence="10">
    <location>
        <begin position="122"/>
        <end position="141"/>
    </location>
</feature>
<keyword evidence="6" id="KW-0653">Protein transport</keyword>
<feature type="transmembrane region" description="Helical" evidence="10">
    <location>
        <begin position="681"/>
        <end position="700"/>
    </location>
</feature>
<dbReference type="GO" id="GO:0016020">
    <property type="term" value="C:membrane"/>
    <property type="evidence" value="ECO:0007669"/>
    <property type="project" value="UniProtKB-SubCell"/>
</dbReference>
<keyword evidence="3" id="KW-0813">Transport</keyword>
<feature type="transmembrane region" description="Helical" evidence="10">
    <location>
        <begin position="153"/>
        <end position="173"/>
    </location>
</feature>
<dbReference type="EMBL" id="JADGKB010000059">
    <property type="protein sequence ID" value="KAJ3255849.1"/>
    <property type="molecule type" value="Genomic_DNA"/>
</dbReference>
<feature type="transmembrane region" description="Helical" evidence="10">
    <location>
        <begin position="524"/>
        <end position="547"/>
    </location>
</feature>
<keyword evidence="8 10" id="KW-0472">Membrane</keyword>
<dbReference type="Pfam" id="PF03169">
    <property type="entry name" value="OPT"/>
    <property type="match status" value="1"/>
</dbReference>
<organism evidence="11 12">
    <name type="scientific">Boothiomyces macroporosus</name>
    <dbReference type="NCBI Taxonomy" id="261099"/>
    <lineage>
        <taxon>Eukaryota</taxon>
        <taxon>Fungi</taxon>
        <taxon>Fungi incertae sedis</taxon>
        <taxon>Chytridiomycota</taxon>
        <taxon>Chytridiomycota incertae sedis</taxon>
        <taxon>Chytridiomycetes</taxon>
        <taxon>Rhizophydiales</taxon>
        <taxon>Terramycetaceae</taxon>
        <taxon>Boothiomyces</taxon>
    </lineage>
</organism>
<feature type="transmembrane region" description="Helical" evidence="10">
    <location>
        <begin position="309"/>
        <end position="328"/>
    </location>
</feature>
<feature type="transmembrane region" description="Helical" evidence="10">
    <location>
        <begin position="285"/>
        <end position="303"/>
    </location>
</feature>
<name>A0AAD5Y4Y7_9FUNG</name>
<dbReference type="InterPro" id="IPR004813">
    <property type="entry name" value="OPT"/>
</dbReference>
<feature type="transmembrane region" description="Helical" evidence="10">
    <location>
        <begin position="436"/>
        <end position="460"/>
    </location>
</feature>
<dbReference type="NCBIfam" id="TIGR00728">
    <property type="entry name" value="OPT_sfam"/>
    <property type="match status" value="1"/>
</dbReference>
<evidence type="ECO:0000256" key="2">
    <source>
        <dbReference type="ARBA" id="ARBA00008807"/>
    </source>
</evidence>
<feature type="transmembrane region" description="Helical" evidence="10">
    <location>
        <begin position="372"/>
        <end position="390"/>
    </location>
</feature>
<dbReference type="GO" id="GO:0015031">
    <property type="term" value="P:protein transport"/>
    <property type="evidence" value="ECO:0007669"/>
    <property type="project" value="UniProtKB-KW"/>
</dbReference>
<feature type="transmembrane region" description="Helical" evidence="10">
    <location>
        <begin position="606"/>
        <end position="624"/>
    </location>
</feature>
<evidence type="ECO:0000256" key="4">
    <source>
        <dbReference type="ARBA" id="ARBA00022692"/>
    </source>
</evidence>
<keyword evidence="12" id="KW-1185">Reference proteome</keyword>
<evidence type="ECO:0000256" key="9">
    <source>
        <dbReference type="SAM" id="MobiDB-lite"/>
    </source>
</evidence>
<evidence type="ECO:0008006" key="13">
    <source>
        <dbReference type="Google" id="ProtNLM"/>
    </source>
</evidence>